<reference evidence="1 2" key="1">
    <citation type="journal article" date="2019" name="Phytopathology">
        <title>A Novel Group of Rhizobium tumorigenes-Like Agrobacteria Associated with Crown Gall Disease of Rhododendron and Blueberry.</title>
        <authorList>
            <person name="Kuzmanovic N."/>
            <person name="Behrens P."/>
            <person name="Idczak E."/>
            <person name="Wagner S."/>
            <person name="Gotz M."/>
            <person name="Sproer C."/>
            <person name="Bunk B."/>
            <person name="Overmann J."/>
            <person name="Smalla K."/>
        </authorList>
    </citation>
    <scope>NUCLEOTIDE SEQUENCE [LARGE SCALE GENOMIC DNA]</scope>
    <source>
        <strain evidence="2">rho-6.2</strain>
    </source>
</reference>
<reference evidence="1 2" key="2">
    <citation type="journal article" date="2023" name="MicrobiologyOpen">
        <title>Genomics of the tumorigenes clade of the family Rhizobiaceae and description of Rhizobium rhododendri sp. nov.</title>
        <authorList>
            <person name="Kuzmanovic N."/>
            <person name="diCenzo G.C."/>
            <person name="Bunk B."/>
            <person name="Sproeer C."/>
            <person name="Fruehling A."/>
            <person name="Neumann-Schaal M."/>
            <person name="Overmann J."/>
            <person name="Smalla K."/>
        </authorList>
    </citation>
    <scope>NUCLEOTIDE SEQUENCE [LARGE SCALE GENOMIC DNA]</scope>
    <source>
        <strain evidence="2">rho-6.2</strain>
        <plasmid evidence="1 2">unnamed1</plasmid>
    </source>
</reference>
<keyword evidence="1" id="KW-0614">Plasmid</keyword>
<dbReference type="EMBL" id="CP117268">
    <property type="protein sequence ID" value="WFS25284.1"/>
    <property type="molecule type" value="Genomic_DNA"/>
</dbReference>
<evidence type="ECO:0000313" key="2">
    <source>
        <dbReference type="Proteomes" id="UP000318939"/>
    </source>
</evidence>
<accession>A0ABY8INY2</accession>
<evidence type="ECO:0000313" key="1">
    <source>
        <dbReference type="EMBL" id="WFS25284.1"/>
    </source>
</evidence>
<organism evidence="1 2">
    <name type="scientific">Rhizobium rhododendri</name>
    <dbReference type="NCBI Taxonomy" id="2506430"/>
    <lineage>
        <taxon>Bacteria</taxon>
        <taxon>Pseudomonadati</taxon>
        <taxon>Pseudomonadota</taxon>
        <taxon>Alphaproteobacteria</taxon>
        <taxon>Hyphomicrobiales</taxon>
        <taxon>Rhizobiaceae</taxon>
        <taxon>Rhizobium/Agrobacterium group</taxon>
        <taxon>Rhizobium</taxon>
    </lineage>
</organism>
<geneLocation type="plasmid" evidence="1 2">
    <name>unnamed1</name>
</geneLocation>
<protein>
    <submittedName>
        <fullName evidence="1">Uncharacterized protein</fullName>
    </submittedName>
</protein>
<proteinExistence type="predicted"/>
<dbReference type="RefSeq" id="WP_143123240.1">
    <property type="nucleotide sequence ID" value="NZ_CP117268.1"/>
</dbReference>
<name>A0ABY8INY2_9HYPH</name>
<keyword evidence="2" id="KW-1185">Reference proteome</keyword>
<sequence>MSEERDLEIAKEYRSRGGVGRLMEDGETISRDEGLDPPEADQYWEEFINPRVDAGDHHGIFQHLR</sequence>
<dbReference type="Proteomes" id="UP000318939">
    <property type="component" value="Plasmid unnamed1"/>
</dbReference>
<gene>
    <name evidence="1" type="ORF">PR018_23950</name>
</gene>